<dbReference type="GO" id="GO:0018104">
    <property type="term" value="P:peptidoglycan-protein cross-linking"/>
    <property type="evidence" value="ECO:0007669"/>
    <property type="project" value="TreeGrafter"/>
</dbReference>
<dbReference type="FunFam" id="2.40.440.10:FF:000002">
    <property type="entry name" value="L,D-transpeptidase ErfK/SrfK"/>
    <property type="match status" value="1"/>
</dbReference>
<name>A0A1G6CHR0_9HYPH</name>
<gene>
    <name evidence="12" type="ORF">SAMN02982931_02512</name>
</gene>
<evidence type="ECO:0000256" key="9">
    <source>
        <dbReference type="PROSITE-ProRule" id="PRU01373"/>
    </source>
</evidence>
<dbReference type="GO" id="GO:0016757">
    <property type="term" value="F:glycosyltransferase activity"/>
    <property type="evidence" value="ECO:0007669"/>
    <property type="project" value="UniProtKB-KW"/>
</dbReference>
<dbReference type="Proteomes" id="UP000199071">
    <property type="component" value="Unassembled WGS sequence"/>
</dbReference>
<keyword evidence="3" id="KW-0328">Glycosyltransferase</keyword>
<keyword evidence="10" id="KW-0732">Signal</keyword>
<proteinExistence type="inferred from homology"/>
<comment type="similarity">
    <text evidence="2">Belongs to the YkuD family.</text>
</comment>
<dbReference type="Pfam" id="PF03734">
    <property type="entry name" value="YkuD"/>
    <property type="match status" value="1"/>
</dbReference>
<dbReference type="UniPathway" id="UPA00219"/>
<dbReference type="EMBL" id="FMXQ01000004">
    <property type="protein sequence ID" value="SDB32384.1"/>
    <property type="molecule type" value="Genomic_DNA"/>
</dbReference>
<feature type="active site" description="Nucleophile" evidence="9">
    <location>
        <position position="210"/>
    </location>
</feature>
<evidence type="ECO:0000256" key="1">
    <source>
        <dbReference type="ARBA" id="ARBA00004752"/>
    </source>
</evidence>
<keyword evidence="5" id="KW-0378">Hydrolase</keyword>
<comment type="pathway">
    <text evidence="1 9">Cell wall biogenesis; peptidoglycan biosynthesis.</text>
</comment>
<feature type="domain" description="L,D-TPase catalytic" evidence="11">
    <location>
        <begin position="87"/>
        <end position="234"/>
    </location>
</feature>
<keyword evidence="7 9" id="KW-0573">Peptidoglycan synthesis</keyword>
<evidence type="ECO:0000259" key="11">
    <source>
        <dbReference type="PROSITE" id="PS52029"/>
    </source>
</evidence>
<dbReference type="PANTHER" id="PTHR30582">
    <property type="entry name" value="L,D-TRANSPEPTIDASE"/>
    <property type="match status" value="1"/>
</dbReference>
<dbReference type="PROSITE" id="PS52029">
    <property type="entry name" value="LD_TPASE"/>
    <property type="match status" value="1"/>
</dbReference>
<dbReference type="InterPro" id="IPR005490">
    <property type="entry name" value="LD_TPept_cat_dom"/>
</dbReference>
<evidence type="ECO:0000256" key="2">
    <source>
        <dbReference type="ARBA" id="ARBA00005992"/>
    </source>
</evidence>
<keyword evidence="6 9" id="KW-0133">Cell shape</keyword>
<dbReference type="GO" id="GO:0005576">
    <property type="term" value="C:extracellular region"/>
    <property type="evidence" value="ECO:0007669"/>
    <property type="project" value="TreeGrafter"/>
</dbReference>
<keyword evidence="12" id="KW-0449">Lipoprotein</keyword>
<evidence type="ECO:0000256" key="8">
    <source>
        <dbReference type="ARBA" id="ARBA00023316"/>
    </source>
</evidence>
<dbReference type="InterPro" id="IPR038063">
    <property type="entry name" value="Transpep_catalytic_dom"/>
</dbReference>
<dbReference type="GO" id="GO:0071972">
    <property type="term" value="F:peptidoglycan L,D-transpeptidase activity"/>
    <property type="evidence" value="ECO:0007669"/>
    <property type="project" value="TreeGrafter"/>
</dbReference>
<dbReference type="GO" id="GO:0008360">
    <property type="term" value="P:regulation of cell shape"/>
    <property type="evidence" value="ECO:0007669"/>
    <property type="project" value="UniProtKB-UniRule"/>
</dbReference>
<protein>
    <submittedName>
        <fullName evidence="12">Lipoprotein-anchoring transpeptidase ErfK/SrfK</fullName>
    </submittedName>
</protein>
<dbReference type="Gene3D" id="2.40.440.10">
    <property type="entry name" value="L,D-transpeptidase catalytic domain-like"/>
    <property type="match status" value="1"/>
</dbReference>
<evidence type="ECO:0000256" key="5">
    <source>
        <dbReference type="ARBA" id="ARBA00022801"/>
    </source>
</evidence>
<evidence type="ECO:0000256" key="6">
    <source>
        <dbReference type="ARBA" id="ARBA00022960"/>
    </source>
</evidence>
<feature type="active site" description="Proton donor/acceptor" evidence="9">
    <location>
        <position position="194"/>
    </location>
</feature>
<dbReference type="PANTHER" id="PTHR30582:SF24">
    <property type="entry name" value="L,D-TRANSPEPTIDASE ERFK_SRFK-RELATED"/>
    <property type="match status" value="1"/>
</dbReference>
<evidence type="ECO:0000256" key="4">
    <source>
        <dbReference type="ARBA" id="ARBA00022679"/>
    </source>
</evidence>
<dbReference type="SUPFAM" id="SSF141523">
    <property type="entry name" value="L,D-transpeptidase catalytic domain-like"/>
    <property type="match status" value="1"/>
</dbReference>
<dbReference type="STRING" id="665467.SAMN02982931_02512"/>
<feature type="signal peptide" evidence="10">
    <location>
        <begin position="1"/>
        <end position="31"/>
    </location>
</feature>
<feature type="chain" id="PRO_5011522988" evidence="10">
    <location>
        <begin position="32"/>
        <end position="268"/>
    </location>
</feature>
<dbReference type="AlphaFoldDB" id="A0A1G6CHR0"/>
<organism evidence="12 13">
    <name type="scientific">Bauldia litoralis</name>
    <dbReference type="NCBI Taxonomy" id="665467"/>
    <lineage>
        <taxon>Bacteria</taxon>
        <taxon>Pseudomonadati</taxon>
        <taxon>Pseudomonadota</taxon>
        <taxon>Alphaproteobacteria</taxon>
        <taxon>Hyphomicrobiales</taxon>
        <taxon>Kaistiaceae</taxon>
        <taxon>Bauldia</taxon>
    </lineage>
</organism>
<dbReference type="PROSITE" id="PS51257">
    <property type="entry name" value="PROKAR_LIPOPROTEIN"/>
    <property type="match status" value="1"/>
</dbReference>
<keyword evidence="8 9" id="KW-0961">Cell wall biogenesis/degradation</keyword>
<keyword evidence="13" id="KW-1185">Reference proteome</keyword>
<dbReference type="InterPro" id="IPR050979">
    <property type="entry name" value="LD-transpeptidase"/>
</dbReference>
<dbReference type="CDD" id="cd16913">
    <property type="entry name" value="YkuD_like"/>
    <property type="match status" value="1"/>
</dbReference>
<evidence type="ECO:0000313" key="13">
    <source>
        <dbReference type="Proteomes" id="UP000199071"/>
    </source>
</evidence>
<accession>A0A1G6CHR0</accession>
<evidence type="ECO:0000256" key="7">
    <source>
        <dbReference type="ARBA" id="ARBA00022984"/>
    </source>
</evidence>
<evidence type="ECO:0000256" key="10">
    <source>
        <dbReference type="SAM" id="SignalP"/>
    </source>
</evidence>
<reference evidence="12 13" key="1">
    <citation type="submission" date="2016-10" db="EMBL/GenBank/DDBJ databases">
        <authorList>
            <person name="de Groot N.N."/>
        </authorList>
    </citation>
    <scope>NUCLEOTIDE SEQUENCE [LARGE SCALE GENOMIC DNA]</scope>
    <source>
        <strain evidence="12 13">ATCC 35022</strain>
    </source>
</reference>
<dbReference type="RefSeq" id="WP_244521237.1">
    <property type="nucleotide sequence ID" value="NZ_FMXQ01000004.1"/>
</dbReference>
<evidence type="ECO:0000313" key="12">
    <source>
        <dbReference type="EMBL" id="SDB32384.1"/>
    </source>
</evidence>
<sequence length="268" mass="29142">MSARIINRPRSRRLFCVAALGALVAVSGCTASNMTKDGEPIDPLVVAMYAPVEGEPFRVPAVPIAKVDPKLYRQTVTTPPTISAEPGTIVVDPYEKFLYLVQEGGQSIRYGIGVGKQGFAWSGTAEIHDKQHWPKWFPPQEMQERDEYAAQFPDGMDGGPKNPLGSRAMYLYEGKCNANNLRSPSCRDTLYRIHATSEPLSIGKAVSSGCIRMWNQDVIDLYDRVPIGTKVVVLSTGAPQSIESPAMVELPMQIGEPVVVALPASPAI</sequence>
<dbReference type="GO" id="GO:0071555">
    <property type="term" value="P:cell wall organization"/>
    <property type="evidence" value="ECO:0007669"/>
    <property type="project" value="UniProtKB-UniRule"/>
</dbReference>
<evidence type="ECO:0000256" key="3">
    <source>
        <dbReference type="ARBA" id="ARBA00022676"/>
    </source>
</evidence>
<keyword evidence="4" id="KW-0808">Transferase</keyword>